<sequence length="752" mass="85041">MNALDRPYLPGDLNESSPLPLSRFLPPIPQGLFSRLIPAPTRPGEWLLDPLGTSPRLPLAAARAGYRVLVASNNPIERFILTIFSRAPSPELFQSALAELAAQRKGTQRLEAHLQELYLTACDNCGRESPAEAFLWRRGEAQPYARLINCPHCQTRGESPITPRDLQRLQDLGSVRLHRSRALERLNFGSAEAFEGAKEALGAYQDRPLYVLFTLLNKIEGLDLETQRLDLLRALILSACDAASSLWAWPSGRDRPRQMITPPRFRENNLWRVMENAVAAWSAQPAPVPLVTYPQLPPESGGLSLAAARLKDLEPFPQPAEISRVIAVFPRPNQAFWALCALWAGWLWGPETASAMRIGLERYRYDWQWHTNALASVLRSVRAFLPAANPPLTTLIPEWEPGFFTAALIGGQAAGFRLNGLAANTHEEIAQLYWQAAPSPPTAREKKFESVARAALTQHFTRRAEPDEYLNLHAATLTSLLQEEALPAYEYPLPHDFLSKLQQRLNQVVRAPGWLRRYESTARTEESGYYWPSTPTESLPLPLADRVEISVVERLQQTERLDFNQLYPEICAEFPGLQTPPQPLVLEILQSYATADPQQPSLYHLLPTEQSAARREDLAKAREQLQQLAHRMGYVVSGENPLVWVGPQAQPAYLFYLFASAIFSRFMLAPQNLPERRCILVFPGSRSRLVEYKLQRDPRLKAAAKGWRMLKFRHLRKLNLLPDMNLQLWDTLLDTDPPQWDEPTQIAMFSDL</sequence>
<reference evidence="1 2" key="1">
    <citation type="submission" date="2015-07" db="EMBL/GenBank/DDBJ databases">
        <title>Genome sequence of Ornatilinea apprima DSM 23815.</title>
        <authorList>
            <person name="Hemp J."/>
            <person name="Ward L.M."/>
            <person name="Pace L.A."/>
            <person name="Fischer W.W."/>
        </authorList>
    </citation>
    <scope>NUCLEOTIDE SEQUENCE [LARGE SCALE GENOMIC DNA]</scope>
    <source>
        <strain evidence="1 2">P3M-1</strain>
    </source>
</reference>
<gene>
    <name evidence="1" type="ORF">ADN00_03380</name>
</gene>
<keyword evidence="2" id="KW-1185">Reference proteome</keyword>
<dbReference type="Proteomes" id="UP000050417">
    <property type="component" value="Unassembled WGS sequence"/>
</dbReference>
<evidence type="ECO:0000313" key="1">
    <source>
        <dbReference type="EMBL" id="KPL78953.1"/>
    </source>
</evidence>
<organism evidence="1 2">
    <name type="scientific">Ornatilinea apprima</name>
    <dbReference type="NCBI Taxonomy" id="1134406"/>
    <lineage>
        <taxon>Bacteria</taxon>
        <taxon>Bacillati</taxon>
        <taxon>Chloroflexota</taxon>
        <taxon>Anaerolineae</taxon>
        <taxon>Anaerolineales</taxon>
        <taxon>Anaerolineaceae</taxon>
        <taxon>Ornatilinea</taxon>
    </lineage>
</organism>
<evidence type="ECO:0000313" key="2">
    <source>
        <dbReference type="Proteomes" id="UP000050417"/>
    </source>
</evidence>
<accession>A0A0P6XA55</accession>
<proteinExistence type="predicted"/>
<name>A0A0P6XA55_9CHLR</name>
<protein>
    <submittedName>
        <fullName evidence="1">Uncharacterized protein</fullName>
    </submittedName>
</protein>
<dbReference type="AlphaFoldDB" id="A0A0P6XA55"/>
<dbReference type="EMBL" id="LGCL01000015">
    <property type="protein sequence ID" value="KPL78953.1"/>
    <property type="molecule type" value="Genomic_DNA"/>
</dbReference>
<dbReference type="RefSeq" id="WP_075061554.1">
    <property type="nucleotide sequence ID" value="NZ_LGCL01000015.1"/>
</dbReference>
<dbReference type="OrthoDB" id="146545at2"/>
<comment type="caution">
    <text evidence="1">The sequence shown here is derived from an EMBL/GenBank/DDBJ whole genome shotgun (WGS) entry which is preliminary data.</text>
</comment>